<comment type="subunit">
    <text evidence="17">Forms a heterotetramer with UvrB during the search for lesions.</text>
</comment>
<dbReference type="CDD" id="cd03270">
    <property type="entry name" value="ABC_UvrA_I"/>
    <property type="match status" value="1"/>
</dbReference>
<dbReference type="Gene3D" id="1.20.1580.10">
    <property type="entry name" value="ABC transporter ATPase like domain"/>
    <property type="match status" value="2"/>
</dbReference>
<evidence type="ECO:0000256" key="16">
    <source>
        <dbReference type="ARBA" id="ARBA00042156"/>
    </source>
</evidence>
<evidence type="ECO:0000259" key="18">
    <source>
        <dbReference type="PROSITE" id="PS50893"/>
    </source>
</evidence>
<keyword evidence="20" id="KW-1185">Reference proteome</keyword>
<dbReference type="InterPro" id="IPR017871">
    <property type="entry name" value="ABC_transporter-like_CS"/>
</dbReference>
<dbReference type="GO" id="GO:0009432">
    <property type="term" value="P:SOS response"/>
    <property type="evidence" value="ECO:0007669"/>
    <property type="project" value="UniProtKB-UniRule"/>
</dbReference>
<keyword evidence="10 17" id="KW-0067">ATP-binding</keyword>
<keyword evidence="9 17" id="KW-0862">Zinc</keyword>
<dbReference type="InterPro" id="IPR041552">
    <property type="entry name" value="UvrA_DNA-bd"/>
</dbReference>
<reference evidence="19 20" key="1">
    <citation type="submission" date="2015-11" db="EMBL/GenBank/DDBJ databases">
        <title>Permanent draft genome of Psychrobacter piscatorii LQ58.</title>
        <authorList>
            <person name="Zhou M."/>
            <person name="Dong B."/>
            <person name="Liu Q."/>
        </authorList>
    </citation>
    <scope>NUCLEOTIDE SEQUENCE [LARGE SCALE GENOMIC DNA]</scope>
    <source>
        <strain evidence="19 20">LQ58</strain>
    </source>
</reference>
<keyword evidence="6 17" id="KW-0227">DNA damage</keyword>
<dbReference type="RefSeq" id="WP_058025734.1">
    <property type="nucleotide sequence ID" value="NZ_LNDJ01000114.1"/>
</dbReference>
<comment type="similarity">
    <text evidence="14 17">Belongs to the ABC transporter superfamily. UvrA family.</text>
</comment>
<dbReference type="InterPro" id="IPR027417">
    <property type="entry name" value="P-loop_NTPase"/>
</dbReference>
<evidence type="ECO:0000256" key="12">
    <source>
        <dbReference type="ARBA" id="ARBA00023125"/>
    </source>
</evidence>
<evidence type="ECO:0000256" key="4">
    <source>
        <dbReference type="ARBA" id="ARBA00022737"/>
    </source>
</evidence>
<keyword evidence="2 17" id="KW-0963">Cytoplasm</keyword>
<dbReference type="CDD" id="cd03271">
    <property type="entry name" value="ABC_UvrA_II"/>
    <property type="match status" value="1"/>
</dbReference>
<keyword evidence="13 17" id="KW-0234">DNA repair</keyword>
<feature type="binding site" evidence="17">
    <location>
        <begin position="660"/>
        <end position="667"/>
    </location>
    <ligand>
        <name>ATP</name>
        <dbReference type="ChEBI" id="CHEBI:30616"/>
    </ligand>
</feature>
<sequence length="968" mass="107162">MAHDHIAIRGARTHNLKNIDLDIPRDKFVVITGLSGSGKSSLAFDTLYAEGQRRYVESLSAYARQFLSQMEKPEVDSIEGLSPAIAIEQKSTNHNPRSTVGTITEIYDYLRLLYARIGTPYCPEHGEPMVAQSVTEMVDQVMALPDETKLMILAPVVRERKGEHTVLLEQLIGQGFVRVRVDGDVYDTDELPTLDKKKKHTIEVVVDRFKVRDDLGNRVAESLETALRLGQGLVTLHFMDGNPKEGGDNNQVMSAKHSCPVCDRAVPELEPRMFSFNNPYGACPSCDGLGKRQYFAAEKLITHHEKSLNQGAINGWDKRHAYYFGLLSTVCKHFKIDMDMPWQDLSKKHQDIIMHGSGKEKLTFNFTDERGRKTNKTVPFEGVLPYLERRYAKTQSNLVRDELAKYLADTTCNVCDGARLNEISRNVRVDDQTIADIVKLSIGDSADYYKTLKIDGHKGEVAEKIFKEINERLNFLVSVGLDYLTLARSAETLSGGEAQRIRLASQIGAGLMGVMYVLDEPSIGLHQRDNDRLLKTLTRLRDLGNTVLVVEHDEDAIRQADHVIDIGIGAGVHGGHVIAQGTVDDIMANKESLTGQYMSGKKRIEIPTVRHKAKTMDVDVKGKAKAQKVPMTIELKGASGNNLHDVDLTIPVGVMTCVTGVSGSGKSTLINRTLMPLAATQLNNASTLIADKHESISGLEHLDKMVDIDQSPIGRTPRSNPATYTGVFTPVREMFAQTQEARARGYKPGRFSFNVKGGRCEMCQGDGLIKVEMHFLPDMYVPCDTCDGKRYNRETLEIHYKGKTIADVLEMTVEDATEFFSAIPAIYRRLQALMDVGLSYIRLGQSAPTLSGGEAQRVKLARELAKRDTGQTLYILDEPTTGLHFHDIDKLLNILHALRDKGNTIVVIEHNLDVIKTADWVIDLGPEGGKGGGMIIAEGTPEEVAEVEGSHTGEFLKPMLTQVVSEAG</sequence>
<dbReference type="Gene3D" id="3.30.1490.20">
    <property type="entry name" value="ATP-grasp fold, A domain"/>
    <property type="match status" value="1"/>
</dbReference>
<evidence type="ECO:0000256" key="17">
    <source>
        <dbReference type="HAMAP-Rule" id="MF_00205"/>
    </source>
</evidence>
<comment type="caution">
    <text evidence="19">The sequence shown here is derived from an EMBL/GenBank/DDBJ whole genome shotgun (WGS) entry which is preliminary data.</text>
</comment>
<evidence type="ECO:0000256" key="6">
    <source>
        <dbReference type="ARBA" id="ARBA00022763"/>
    </source>
</evidence>
<dbReference type="HAMAP" id="MF_00205">
    <property type="entry name" value="UvrA"/>
    <property type="match status" value="1"/>
</dbReference>
<evidence type="ECO:0000313" key="19">
    <source>
        <dbReference type="EMBL" id="KRU21454.1"/>
    </source>
</evidence>
<evidence type="ECO:0000256" key="8">
    <source>
        <dbReference type="ARBA" id="ARBA00022771"/>
    </source>
</evidence>
<keyword evidence="17" id="KW-0742">SOS response</keyword>
<dbReference type="GO" id="GO:0008270">
    <property type="term" value="F:zinc ion binding"/>
    <property type="evidence" value="ECO:0007669"/>
    <property type="project" value="UniProtKB-UniRule"/>
</dbReference>
<dbReference type="GO" id="GO:0005524">
    <property type="term" value="F:ATP binding"/>
    <property type="evidence" value="ECO:0007669"/>
    <property type="project" value="UniProtKB-UniRule"/>
</dbReference>
<dbReference type="GO" id="GO:0009380">
    <property type="term" value="C:excinuclease repair complex"/>
    <property type="evidence" value="ECO:0007669"/>
    <property type="project" value="InterPro"/>
</dbReference>
<dbReference type="SUPFAM" id="SSF52540">
    <property type="entry name" value="P-loop containing nucleoside triphosphate hydrolases"/>
    <property type="match status" value="2"/>
</dbReference>
<dbReference type="PANTHER" id="PTHR43152:SF3">
    <property type="entry name" value="UVRABC SYSTEM PROTEIN A"/>
    <property type="match status" value="1"/>
</dbReference>
<dbReference type="PANTHER" id="PTHR43152">
    <property type="entry name" value="UVRABC SYSTEM PROTEIN A"/>
    <property type="match status" value="1"/>
</dbReference>
<dbReference type="GO" id="GO:0003677">
    <property type="term" value="F:DNA binding"/>
    <property type="evidence" value="ECO:0007669"/>
    <property type="project" value="UniProtKB-UniRule"/>
</dbReference>
<dbReference type="FunFam" id="1.20.1580.10:FF:000002">
    <property type="entry name" value="UvrABC system protein A"/>
    <property type="match status" value="1"/>
</dbReference>
<name>A0A0T6DNB0_9GAMM</name>
<evidence type="ECO:0000256" key="9">
    <source>
        <dbReference type="ARBA" id="ARBA00022833"/>
    </source>
</evidence>
<keyword evidence="8 17" id="KW-0863">Zinc-finger</keyword>
<evidence type="ECO:0000256" key="13">
    <source>
        <dbReference type="ARBA" id="ARBA00023204"/>
    </source>
</evidence>
<dbReference type="PROSITE" id="PS00211">
    <property type="entry name" value="ABC_TRANSPORTER_1"/>
    <property type="match status" value="2"/>
</dbReference>
<evidence type="ECO:0000256" key="3">
    <source>
        <dbReference type="ARBA" id="ARBA00022723"/>
    </source>
</evidence>
<dbReference type="InterPro" id="IPR004602">
    <property type="entry name" value="UvrA"/>
</dbReference>
<dbReference type="Pfam" id="PF17755">
    <property type="entry name" value="UvrA_DNA-bind"/>
    <property type="match status" value="1"/>
</dbReference>
<keyword evidence="4 17" id="KW-0677">Repeat</keyword>
<dbReference type="EMBL" id="LNDJ01000114">
    <property type="protein sequence ID" value="KRU21454.1"/>
    <property type="molecule type" value="Genomic_DNA"/>
</dbReference>
<dbReference type="Gene3D" id="1.10.8.280">
    <property type="entry name" value="ABC transporter ATPase domain-like"/>
    <property type="match status" value="1"/>
</dbReference>
<evidence type="ECO:0000256" key="14">
    <source>
        <dbReference type="ARBA" id="ARBA00038000"/>
    </source>
</evidence>
<evidence type="ECO:0000256" key="5">
    <source>
        <dbReference type="ARBA" id="ARBA00022741"/>
    </source>
</evidence>
<feature type="domain" description="ABC transporter" evidence="18">
    <location>
        <begin position="624"/>
        <end position="957"/>
    </location>
</feature>
<comment type="function">
    <text evidence="17">The UvrABC repair system catalyzes the recognition and processing of DNA lesions. UvrA is an ATPase and a DNA-binding protein. A damage recognition complex composed of 2 UvrA and 2 UvrB subunits scans DNA for abnormalities. When the presence of a lesion has been verified by UvrB, the UvrA molecules dissociate.</text>
</comment>
<evidence type="ECO:0000256" key="2">
    <source>
        <dbReference type="ARBA" id="ARBA00022490"/>
    </source>
</evidence>
<evidence type="ECO:0000256" key="1">
    <source>
        <dbReference type="ARBA" id="ARBA00004496"/>
    </source>
</evidence>
<proteinExistence type="inferred from homology"/>
<dbReference type="STRING" id="554343.AS194_12150"/>
<dbReference type="GO" id="GO:0006289">
    <property type="term" value="P:nucleotide-excision repair"/>
    <property type="evidence" value="ECO:0007669"/>
    <property type="project" value="UniProtKB-UniRule"/>
</dbReference>
<organism evidence="19 20">
    <name type="scientific">Psychrobacter piscatorii</name>
    <dbReference type="NCBI Taxonomy" id="554343"/>
    <lineage>
        <taxon>Bacteria</taxon>
        <taxon>Pseudomonadati</taxon>
        <taxon>Pseudomonadota</taxon>
        <taxon>Gammaproteobacteria</taxon>
        <taxon>Moraxellales</taxon>
        <taxon>Moraxellaceae</taxon>
        <taxon>Psychrobacter</taxon>
    </lineage>
</organism>
<dbReference type="NCBIfam" id="NF001503">
    <property type="entry name" value="PRK00349.1"/>
    <property type="match status" value="1"/>
</dbReference>
<evidence type="ECO:0000256" key="15">
    <source>
        <dbReference type="ARBA" id="ARBA00039316"/>
    </source>
</evidence>
<dbReference type="InterPro" id="IPR003439">
    <property type="entry name" value="ABC_transporter-like_ATP-bd"/>
</dbReference>
<comment type="subcellular location">
    <subcellularLocation>
        <location evidence="1 17">Cytoplasm</location>
    </subcellularLocation>
</comment>
<keyword evidence="11 17" id="KW-0267">Excision nuclease</keyword>
<evidence type="ECO:0000256" key="7">
    <source>
        <dbReference type="ARBA" id="ARBA00022769"/>
    </source>
</evidence>
<evidence type="ECO:0000313" key="20">
    <source>
        <dbReference type="Proteomes" id="UP000051202"/>
    </source>
</evidence>
<dbReference type="Pfam" id="PF17760">
    <property type="entry name" value="UvrA_inter"/>
    <property type="match status" value="1"/>
</dbReference>
<dbReference type="NCBIfam" id="TIGR00630">
    <property type="entry name" value="uvra"/>
    <property type="match status" value="1"/>
</dbReference>
<keyword evidence="3 17" id="KW-0479">Metal-binding</keyword>
<accession>A0A0T6DNB0</accession>
<dbReference type="GO" id="GO:0016887">
    <property type="term" value="F:ATP hydrolysis activity"/>
    <property type="evidence" value="ECO:0007669"/>
    <property type="project" value="InterPro"/>
</dbReference>
<feature type="binding site" evidence="17">
    <location>
        <begin position="33"/>
        <end position="40"/>
    </location>
    <ligand>
        <name>ATP</name>
        <dbReference type="ChEBI" id="CHEBI:30616"/>
    </ligand>
</feature>
<keyword evidence="12 17" id="KW-0238">DNA-binding</keyword>
<protein>
    <recommendedName>
        <fullName evidence="15 17">UvrABC system protein A</fullName>
        <shortName evidence="17">UvrA protein</shortName>
    </recommendedName>
    <alternativeName>
        <fullName evidence="16 17">Excinuclease ABC subunit A</fullName>
    </alternativeName>
</protein>
<dbReference type="InterPro" id="IPR041102">
    <property type="entry name" value="UvrA_inter"/>
</dbReference>
<dbReference type="PROSITE" id="PS50893">
    <property type="entry name" value="ABC_TRANSPORTER_2"/>
    <property type="match status" value="1"/>
</dbReference>
<dbReference type="Proteomes" id="UP000051202">
    <property type="component" value="Unassembled WGS sequence"/>
</dbReference>
<dbReference type="GO" id="GO:0009381">
    <property type="term" value="F:excinuclease ABC activity"/>
    <property type="evidence" value="ECO:0007669"/>
    <property type="project" value="UniProtKB-UniRule"/>
</dbReference>
<dbReference type="AlphaFoldDB" id="A0A0T6DNB0"/>
<gene>
    <name evidence="17" type="primary">uvrA</name>
    <name evidence="19" type="ORF">AS194_12150</name>
</gene>
<feature type="zinc finger region" description="C4-type" evidence="17">
    <location>
        <begin position="760"/>
        <end position="786"/>
    </location>
</feature>
<evidence type="ECO:0000256" key="11">
    <source>
        <dbReference type="ARBA" id="ARBA00022881"/>
    </source>
</evidence>
<keyword evidence="7 17" id="KW-0228">DNA excision</keyword>
<dbReference type="InterPro" id="IPR013815">
    <property type="entry name" value="ATP_grasp_subdomain_1"/>
</dbReference>
<feature type="zinc finger region" description="C4-type" evidence="17">
    <location>
        <begin position="259"/>
        <end position="286"/>
    </location>
</feature>
<evidence type="ECO:0000256" key="10">
    <source>
        <dbReference type="ARBA" id="ARBA00022840"/>
    </source>
</evidence>
<dbReference type="GO" id="GO:0005737">
    <property type="term" value="C:cytoplasm"/>
    <property type="evidence" value="ECO:0007669"/>
    <property type="project" value="UniProtKB-SubCell"/>
</dbReference>
<keyword evidence="5 17" id="KW-0547">Nucleotide-binding</keyword>
<dbReference type="Gene3D" id="3.40.50.300">
    <property type="entry name" value="P-loop containing nucleotide triphosphate hydrolases"/>
    <property type="match status" value="2"/>
</dbReference>